<dbReference type="SUPFAM" id="SSF74982">
    <property type="entry name" value="Small protein B (SmpB)"/>
    <property type="match status" value="1"/>
</dbReference>
<dbReference type="PANTHER" id="PTHR30308:SF2">
    <property type="entry name" value="SSRA-BINDING PROTEIN"/>
    <property type="match status" value="1"/>
</dbReference>
<dbReference type="InterPro" id="IPR000037">
    <property type="entry name" value="SsrA-bd_prot"/>
</dbReference>
<dbReference type="Gene3D" id="2.40.280.10">
    <property type="match status" value="1"/>
</dbReference>
<dbReference type="GO" id="GO:0070930">
    <property type="term" value="P:trans-translation-dependent protein tagging"/>
    <property type="evidence" value="ECO:0007669"/>
    <property type="project" value="TreeGrafter"/>
</dbReference>
<evidence type="ECO:0000313" key="4">
    <source>
        <dbReference type="Proteomes" id="UP001515480"/>
    </source>
</evidence>
<accession>A0AB34JNM2</accession>
<dbReference type="GO" id="GO:0005829">
    <property type="term" value="C:cytosol"/>
    <property type="evidence" value="ECO:0007669"/>
    <property type="project" value="TreeGrafter"/>
</dbReference>
<reference evidence="3 4" key="1">
    <citation type="journal article" date="2024" name="Science">
        <title>Giant polyketide synthase enzymes in the biosynthesis of giant marine polyether toxins.</title>
        <authorList>
            <person name="Fallon T.R."/>
            <person name="Shende V.V."/>
            <person name="Wierzbicki I.H."/>
            <person name="Pendleton A.L."/>
            <person name="Watervoot N.F."/>
            <person name="Auber R.P."/>
            <person name="Gonzalez D.J."/>
            <person name="Wisecaver J.H."/>
            <person name="Moore B.S."/>
        </authorList>
    </citation>
    <scope>NUCLEOTIDE SEQUENCE [LARGE SCALE GENOMIC DNA]</scope>
    <source>
        <strain evidence="3 4">12B1</strain>
    </source>
</reference>
<dbReference type="NCBIfam" id="TIGR00086">
    <property type="entry name" value="smpB"/>
    <property type="match status" value="1"/>
</dbReference>
<evidence type="ECO:0000313" key="3">
    <source>
        <dbReference type="EMBL" id="KAL1522867.1"/>
    </source>
</evidence>
<keyword evidence="1" id="KW-0963">Cytoplasm</keyword>
<dbReference type="PROSITE" id="PS01317">
    <property type="entry name" value="SSRP"/>
    <property type="match status" value="1"/>
</dbReference>
<dbReference type="GO" id="GO:0003723">
    <property type="term" value="F:RNA binding"/>
    <property type="evidence" value="ECO:0007669"/>
    <property type="project" value="UniProtKB-KW"/>
</dbReference>
<dbReference type="Proteomes" id="UP001515480">
    <property type="component" value="Unassembled WGS sequence"/>
</dbReference>
<dbReference type="InterPro" id="IPR020081">
    <property type="entry name" value="SsrA-bd_prot_CS"/>
</dbReference>
<gene>
    <name evidence="3" type="ORF">AB1Y20_017832</name>
</gene>
<dbReference type="AlphaFoldDB" id="A0AB34JNM2"/>
<dbReference type="EMBL" id="JBGBPQ010000006">
    <property type="protein sequence ID" value="KAL1522867.1"/>
    <property type="molecule type" value="Genomic_DNA"/>
</dbReference>
<dbReference type="Pfam" id="PF01668">
    <property type="entry name" value="SmpB"/>
    <property type="match status" value="1"/>
</dbReference>
<protein>
    <recommendedName>
        <fullName evidence="5">SsrA-binding protein</fullName>
    </recommendedName>
</protein>
<dbReference type="PANTHER" id="PTHR30308">
    <property type="entry name" value="TMRNA-BINDING COMPONENT OF TRANS-TRANSLATION TAGGING COMPLEX"/>
    <property type="match status" value="1"/>
</dbReference>
<organism evidence="3 4">
    <name type="scientific">Prymnesium parvum</name>
    <name type="common">Toxic golden alga</name>
    <dbReference type="NCBI Taxonomy" id="97485"/>
    <lineage>
        <taxon>Eukaryota</taxon>
        <taxon>Haptista</taxon>
        <taxon>Haptophyta</taxon>
        <taxon>Prymnesiophyceae</taxon>
        <taxon>Prymnesiales</taxon>
        <taxon>Prymnesiaceae</taxon>
        <taxon>Prymnesium</taxon>
    </lineage>
</organism>
<evidence type="ECO:0000256" key="2">
    <source>
        <dbReference type="ARBA" id="ARBA00022884"/>
    </source>
</evidence>
<name>A0AB34JNM2_PRYPA</name>
<proteinExistence type="inferred from homology"/>
<dbReference type="HAMAP" id="MF_00023">
    <property type="entry name" value="SmpB"/>
    <property type="match status" value="1"/>
</dbReference>
<dbReference type="InterPro" id="IPR023620">
    <property type="entry name" value="SmpB"/>
</dbReference>
<dbReference type="NCBIfam" id="NF003843">
    <property type="entry name" value="PRK05422.1"/>
    <property type="match status" value="1"/>
</dbReference>
<evidence type="ECO:0008006" key="5">
    <source>
        <dbReference type="Google" id="ProtNLM"/>
    </source>
</evidence>
<comment type="caution">
    <text evidence="3">The sequence shown here is derived from an EMBL/GenBank/DDBJ whole genome shotgun (WGS) entry which is preliminary data.</text>
</comment>
<keyword evidence="4" id="KW-1185">Reference proteome</keyword>
<evidence type="ECO:0000256" key="1">
    <source>
        <dbReference type="ARBA" id="ARBA00022490"/>
    </source>
</evidence>
<sequence length="178" mass="20171">MLLLLAALKTAAPPHRTPPPVLLASQASKAKLISVNRLARRNYEVLELLEAGISLIGTEVKSLRAGQLQLRDGYCRIKEGECWLLNCHIAKHGTTGGYFNHEETRDRRLLLHKSQIRKLEKATEQAGLTIVPLRCYFNEDSRVKVQIGLARGKKTEDKRETIKARDQKRELARQLKNV</sequence>
<dbReference type="CDD" id="cd09294">
    <property type="entry name" value="SmpB"/>
    <property type="match status" value="1"/>
</dbReference>
<keyword evidence="2" id="KW-0694">RNA-binding</keyword>